<dbReference type="RefSeq" id="WP_165641722.1">
    <property type="nucleotide sequence ID" value="NZ_BAABZL010000001.1"/>
</dbReference>
<evidence type="ECO:0000313" key="5">
    <source>
        <dbReference type="EMBL" id="MCG4745808.1"/>
    </source>
</evidence>
<dbReference type="InterPro" id="IPR051120">
    <property type="entry name" value="ABC_AA/LPS_Transport"/>
</dbReference>
<dbReference type="PANTHER" id="PTHR45772">
    <property type="entry name" value="CONSERVED COMPONENT OF ABC TRANSPORTER FOR NATURAL AMINO ACIDS-RELATED"/>
    <property type="match status" value="1"/>
</dbReference>
<proteinExistence type="predicted"/>
<name>A0AAW5C0W5_9FIRM</name>
<dbReference type="InterPro" id="IPR032823">
    <property type="entry name" value="BCA_ABC_TP_C"/>
</dbReference>
<dbReference type="Gene3D" id="3.40.50.300">
    <property type="entry name" value="P-loop containing nucleotide triphosphate hydrolases"/>
    <property type="match status" value="1"/>
</dbReference>
<accession>A0AAW5C0W5</accession>
<dbReference type="GO" id="GO:0005886">
    <property type="term" value="C:plasma membrane"/>
    <property type="evidence" value="ECO:0007669"/>
    <property type="project" value="TreeGrafter"/>
</dbReference>
<organism evidence="5 8">
    <name type="scientific">Enterocloster aldenensis</name>
    <dbReference type="NCBI Taxonomy" id="358742"/>
    <lineage>
        <taxon>Bacteria</taxon>
        <taxon>Bacillati</taxon>
        <taxon>Bacillota</taxon>
        <taxon>Clostridia</taxon>
        <taxon>Lachnospirales</taxon>
        <taxon>Lachnospiraceae</taxon>
        <taxon>Enterocloster</taxon>
    </lineage>
</organism>
<dbReference type="AlphaFoldDB" id="A0AAW5C0W5"/>
<keyword evidence="1" id="KW-0813">Transport</keyword>
<evidence type="ECO:0000259" key="4">
    <source>
        <dbReference type="PROSITE" id="PS50893"/>
    </source>
</evidence>
<comment type="caution">
    <text evidence="5">The sequence shown here is derived from an EMBL/GenBank/DDBJ whole genome shotgun (WGS) entry which is preliminary data.</text>
</comment>
<reference evidence="5" key="3">
    <citation type="submission" date="2022-01" db="EMBL/GenBank/DDBJ databases">
        <title>Collection of gut derived symbiotic bacterial strains cultured from healthy donors.</title>
        <authorList>
            <person name="Lin H."/>
            <person name="Kohout C."/>
            <person name="Waligurski E."/>
            <person name="Pamer E.G."/>
        </authorList>
    </citation>
    <scope>NUCLEOTIDE SEQUENCE</scope>
    <source>
        <strain evidence="5">DFI.6.55</strain>
    </source>
</reference>
<evidence type="ECO:0000256" key="1">
    <source>
        <dbReference type="ARBA" id="ARBA00022448"/>
    </source>
</evidence>
<evidence type="ECO:0000313" key="8">
    <source>
        <dbReference type="Proteomes" id="UP001299608"/>
    </source>
</evidence>
<protein>
    <submittedName>
        <fullName evidence="5">ABC transporter ATP-binding protein</fullName>
    </submittedName>
</protein>
<dbReference type="EMBL" id="JAKNGE010000011">
    <property type="protein sequence ID" value="MCG4745808.1"/>
    <property type="molecule type" value="Genomic_DNA"/>
</dbReference>
<dbReference type="Proteomes" id="UP000669239">
    <property type="component" value="Unassembled WGS sequence"/>
</dbReference>
<dbReference type="InterPro" id="IPR027417">
    <property type="entry name" value="P-loop_NTPase"/>
</dbReference>
<dbReference type="GO" id="GO:0016887">
    <property type="term" value="F:ATP hydrolysis activity"/>
    <property type="evidence" value="ECO:0007669"/>
    <property type="project" value="InterPro"/>
</dbReference>
<dbReference type="SUPFAM" id="SSF52540">
    <property type="entry name" value="P-loop containing nucleoside triphosphate hydrolases"/>
    <property type="match status" value="1"/>
</dbReference>
<keyword evidence="2" id="KW-0547">Nucleotide-binding</keyword>
<evidence type="ECO:0000256" key="2">
    <source>
        <dbReference type="ARBA" id="ARBA00022741"/>
    </source>
</evidence>
<reference evidence="6 7" key="1">
    <citation type="journal article" date="2020" name="Cell Host Microbe">
        <title>Functional and Genomic Variation between Human-Derived Isolates of Lachnospiraceae Reveals Inter- and Intra-Species Diversity.</title>
        <authorList>
            <person name="Sorbara M.T."/>
            <person name="Littmann E.R."/>
            <person name="Fontana E."/>
            <person name="Moody T.U."/>
            <person name="Kohout C.E."/>
            <person name="Gjonbalaj M."/>
            <person name="Eaton V."/>
            <person name="Seok R."/>
            <person name="Leiner I.M."/>
            <person name="Pamer E.G."/>
        </authorList>
    </citation>
    <scope>NUCLEOTIDE SEQUENCE [LARGE SCALE GENOMIC DNA]</scope>
    <source>
        <strain evidence="6 7">MSK.1.17</strain>
    </source>
</reference>
<dbReference type="Pfam" id="PF00005">
    <property type="entry name" value="ABC_tran"/>
    <property type="match status" value="1"/>
</dbReference>
<dbReference type="Pfam" id="PF12399">
    <property type="entry name" value="BCA_ABC_TP_C"/>
    <property type="match status" value="1"/>
</dbReference>
<dbReference type="PROSITE" id="PS50893">
    <property type="entry name" value="ABC_TRANSPORTER_2"/>
    <property type="match status" value="1"/>
</dbReference>
<dbReference type="EMBL" id="JAAITT010000006">
    <property type="protein sequence ID" value="NSJ48248.1"/>
    <property type="molecule type" value="Genomic_DNA"/>
</dbReference>
<reference evidence="6" key="2">
    <citation type="submission" date="2020-02" db="EMBL/GenBank/DDBJ databases">
        <authorList>
            <person name="Littmann E."/>
            <person name="Sorbara M."/>
        </authorList>
    </citation>
    <scope>NUCLEOTIDE SEQUENCE</scope>
    <source>
        <strain evidence="6">MSK.1.17</strain>
    </source>
</reference>
<dbReference type="InterPro" id="IPR003439">
    <property type="entry name" value="ABC_transporter-like_ATP-bd"/>
</dbReference>
<keyword evidence="3 5" id="KW-0067">ATP-binding</keyword>
<evidence type="ECO:0000313" key="7">
    <source>
        <dbReference type="Proteomes" id="UP000669239"/>
    </source>
</evidence>
<dbReference type="GO" id="GO:0005524">
    <property type="term" value="F:ATP binding"/>
    <property type="evidence" value="ECO:0007669"/>
    <property type="project" value="UniProtKB-KW"/>
</dbReference>
<dbReference type="Proteomes" id="UP001299608">
    <property type="component" value="Unassembled WGS sequence"/>
</dbReference>
<dbReference type="GeneID" id="97204814"/>
<evidence type="ECO:0000256" key="3">
    <source>
        <dbReference type="ARBA" id="ARBA00022840"/>
    </source>
</evidence>
<evidence type="ECO:0000313" key="6">
    <source>
        <dbReference type="EMBL" id="NSJ48248.1"/>
    </source>
</evidence>
<sequence length="253" mass="28176">MGEAILRLEGVCKSFGGVVTAKQVNLEVQPGEIHGLIGPNGAGKSTMMNLISGIYEVDEGKIFFHGEDVTNIPSHIRARKGIGRTFQTPRFLYRSNIRDNLMLGVDLHDQLGYLKSFIGIKGSDFLKELDELMEMVGFTFDWDEDITAIPFGQRKILEIVRSMLSHPKVMLVDEPAAGLTTQEIEQARNLLMFAAKKRNIGILLIEHQMDLVMSSCENIDVLVFGEILARGLPHEIAGNPMVLEAYLGRDFDD</sequence>
<keyword evidence="7" id="KW-1185">Reference proteome</keyword>
<gene>
    <name evidence="6" type="ORF">G5B36_05985</name>
    <name evidence="5" type="ORF">L0N08_10330</name>
</gene>
<feature type="domain" description="ABC transporter" evidence="4">
    <location>
        <begin position="6"/>
        <end position="249"/>
    </location>
</feature>
<dbReference type="InterPro" id="IPR003593">
    <property type="entry name" value="AAA+_ATPase"/>
</dbReference>
<dbReference type="CDD" id="cd03219">
    <property type="entry name" value="ABC_Mj1267_LivG_branched"/>
    <property type="match status" value="1"/>
</dbReference>
<dbReference type="SMART" id="SM00382">
    <property type="entry name" value="AAA"/>
    <property type="match status" value="1"/>
</dbReference>